<organism evidence="28">
    <name type="scientific">Panicum hallii</name>
    <dbReference type="NCBI Taxonomy" id="206008"/>
    <lineage>
        <taxon>Eukaryota</taxon>
        <taxon>Viridiplantae</taxon>
        <taxon>Streptophyta</taxon>
        <taxon>Embryophyta</taxon>
        <taxon>Tracheophyta</taxon>
        <taxon>Spermatophyta</taxon>
        <taxon>Magnoliopsida</taxon>
        <taxon>Liliopsida</taxon>
        <taxon>Poales</taxon>
        <taxon>Poaceae</taxon>
        <taxon>PACMAD clade</taxon>
        <taxon>Panicoideae</taxon>
        <taxon>Panicodae</taxon>
        <taxon>Paniceae</taxon>
        <taxon>Panicinae</taxon>
        <taxon>Panicum</taxon>
        <taxon>Panicum sect. Panicum</taxon>
    </lineage>
</organism>
<dbReference type="Pfam" id="PF00067">
    <property type="entry name" value="p450"/>
    <property type="match status" value="1"/>
</dbReference>
<evidence type="ECO:0000256" key="27">
    <source>
        <dbReference type="RuleBase" id="RU000461"/>
    </source>
</evidence>
<evidence type="ECO:0000256" key="25">
    <source>
        <dbReference type="ARBA" id="ARBA00072797"/>
    </source>
</evidence>
<proteinExistence type="inferred from homology"/>
<keyword evidence="12" id="KW-0756">Sterol biosynthesis</keyword>
<dbReference type="EMBL" id="CM008047">
    <property type="protein sequence ID" value="PVH65056.1"/>
    <property type="molecule type" value="Genomic_DNA"/>
</dbReference>
<comment type="function">
    <text evidence="24">Catalyzes the 14-alpha demethylation of obtusifoliol to 4 alpha-methyl-5 alpha-ergosta-8,14,24(28)-trien-3 beta-ol.</text>
</comment>
<dbReference type="InterPro" id="IPR036396">
    <property type="entry name" value="Cyt_P450_sf"/>
</dbReference>
<evidence type="ECO:0000256" key="2">
    <source>
        <dbReference type="ARBA" id="ARBA00004167"/>
    </source>
</evidence>
<dbReference type="GO" id="GO:0016020">
    <property type="term" value="C:membrane"/>
    <property type="evidence" value="ECO:0007669"/>
    <property type="project" value="UniProtKB-SubCell"/>
</dbReference>
<keyword evidence="17" id="KW-0753">Steroid metabolism</keyword>
<dbReference type="InterPro" id="IPR002403">
    <property type="entry name" value="Cyt_P450_E_grp-IV"/>
</dbReference>
<evidence type="ECO:0000256" key="11">
    <source>
        <dbReference type="ARBA" id="ARBA00023004"/>
    </source>
</evidence>
<evidence type="ECO:0000256" key="16">
    <source>
        <dbReference type="ARBA" id="ARBA00023166"/>
    </source>
</evidence>
<evidence type="ECO:0000256" key="5">
    <source>
        <dbReference type="ARBA" id="ARBA00022603"/>
    </source>
</evidence>
<reference evidence="28" key="1">
    <citation type="submission" date="2018-04" db="EMBL/GenBank/DDBJ databases">
        <title>WGS assembly of Panicum hallii.</title>
        <authorList>
            <person name="Lovell J."/>
            <person name="Jenkins J."/>
            <person name="Lowry D."/>
            <person name="Mamidi S."/>
            <person name="Sreedasyam A."/>
            <person name="Weng X."/>
            <person name="Barry K."/>
            <person name="Bonette J."/>
            <person name="Campitelli B."/>
            <person name="Daum C."/>
            <person name="Gordon S."/>
            <person name="Gould B."/>
            <person name="Lipzen A."/>
            <person name="Macqueen A."/>
            <person name="Palacio-Mejia J."/>
            <person name="Plott C."/>
            <person name="Shakirov E."/>
            <person name="Shu S."/>
            <person name="Yoshinaga Y."/>
            <person name="Zane M."/>
            <person name="Rokhsar D."/>
            <person name="Grimwood J."/>
            <person name="Schmutz J."/>
            <person name="Juenger T."/>
        </authorList>
    </citation>
    <scope>NUCLEOTIDE SEQUENCE [LARGE SCALE GENOMIC DNA]</scope>
    <source>
        <strain evidence="28">FIL2</strain>
    </source>
</reference>
<evidence type="ECO:0000256" key="12">
    <source>
        <dbReference type="ARBA" id="ARBA00023011"/>
    </source>
</evidence>
<dbReference type="InterPro" id="IPR017972">
    <property type="entry name" value="Cyt_P450_CS"/>
</dbReference>
<comment type="similarity">
    <text evidence="3 27">Belongs to the cytochrome P450 family.</text>
</comment>
<keyword evidence="11 26" id="KW-0408">Iron</keyword>
<dbReference type="InterPro" id="IPR001128">
    <property type="entry name" value="Cyt_P450"/>
</dbReference>
<evidence type="ECO:0000256" key="19">
    <source>
        <dbReference type="ARBA" id="ARBA00038974"/>
    </source>
</evidence>
<evidence type="ECO:0000313" key="28">
    <source>
        <dbReference type="EMBL" id="PVH65056.1"/>
    </source>
</evidence>
<dbReference type="InterPro" id="IPR050529">
    <property type="entry name" value="CYP450_sterol_14alpha_dmase"/>
</dbReference>
<evidence type="ECO:0000256" key="21">
    <source>
        <dbReference type="ARBA" id="ARBA00042513"/>
    </source>
</evidence>
<dbReference type="GO" id="GO:0008168">
    <property type="term" value="F:methyltransferase activity"/>
    <property type="evidence" value="ECO:0007669"/>
    <property type="project" value="UniProtKB-KW"/>
</dbReference>
<evidence type="ECO:0000256" key="20">
    <source>
        <dbReference type="ARBA" id="ARBA00042370"/>
    </source>
</evidence>
<evidence type="ECO:0000256" key="6">
    <source>
        <dbReference type="ARBA" id="ARBA00022617"/>
    </source>
</evidence>
<keyword evidence="5" id="KW-0489">Methyltransferase</keyword>
<keyword evidence="14" id="KW-0443">Lipid metabolism</keyword>
<evidence type="ECO:0000256" key="13">
    <source>
        <dbReference type="ARBA" id="ARBA00023033"/>
    </source>
</evidence>
<keyword evidence="7" id="KW-0808">Transferase</keyword>
<evidence type="ECO:0000256" key="15">
    <source>
        <dbReference type="ARBA" id="ARBA00023136"/>
    </source>
</evidence>
<dbReference type="GO" id="GO:0008398">
    <property type="term" value="F:sterol 14-demethylase activity"/>
    <property type="evidence" value="ECO:0007669"/>
    <property type="project" value="UniProtKB-EC"/>
</dbReference>
<evidence type="ECO:0000256" key="9">
    <source>
        <dbReference type="ARBA" id="ARBA00022955"/>
    </source>
</evidence>
<keyword evidence="9" id="KW-0752">Steroid biosynthesis</keyword>
<evidence type="ECO:0000256" key="17">
    <source>
        <dbReference type="ARBA" id="ARBA00023221"/>
    </source>
</evidence>
<dbReference type="Gramene" id="PVH65053">
    <property type="protein sequence ID" value="PVH65053"/>
    <property type="gene ID" value="PAHAL_2G413800"/>
</dbReference>
<evidence type="ECO:0000256" key="24">
    <source>
        <dbReference type="ARBA" id="ARBA00058467"/>
    </source>
</evidence>
<gene>
    <name evidence="28" type="ORF">PAHAL_2G413800</name>
</gene>
<dbReference type="PRINTS" id="PR00465">
    <property type="entry name" value="EP450IV"/>
</dbReference>
<dbReference type="Gene3D" id="1.10.630.10">
    <property type="entry name" value="Cytochrome P450"/>
    <property type="match status" value="1"/>
</dbReference>
<dbReference type="EMBL" id="CM008047">
    <property type="protein sequence ID" value="PVH65057.1"/>
    <property type="molecule type" value="Genomic_DNA"/>
</dbReference>
<keyword evidence="10 27" id="KW-0560">Oxidoreductase</keyword>
<dbReference type="PRINTS" id="PR00385">
    <property type="entry name" value="P450"/>
</dbReference>
<dbReference type="Gramene" id="PVH65057">
    <property type="protein sequence ID" value="PVH65057"/>
    <property type="gene ID" value="PAHAL_2G413800"/>
</dbReference>
<name>A0A2T8KSC3_9POAL</name>
<dbReference type="GO" id="GO:0020037">
    <property type="term" value="F:heme binding"/>
    <property type="evidence" value="ECO:0007669"/>
    <property type="project" value="InterPro"/>
</dbReference>
<keyword evidence="6 26" id="KW-0349">Heme</keyword>
<dbReference type="EC" id="1.14.14.154" evidence="19"/>
<dbReference type="Proteomes" id="UP000243499">
    <property type="component" value="Chromosome 2"/>
</dbReference>
<dbReference type="EMBL" id="CM008047">
    <property type="protein sequence ID" value="PVH65053.1"/>
    <property type="molecule type" value="Genomic_DNA"/>
</dbReference>
<comment type="catalytic activity">
    <reaction evidence="23">
        <text>a 14alpha-methyl steroid + 3 reduced [NADPH--hemoprotein reductase] + 3 O2 = a Delta(14) steroid + formate + 3 oxidized [NADPH--hemoprotein reductase] + 4 H2O + 4 H(+)</text>
        <dbReference type="Rhea" id="RHEA:54028"/>
        <dbReference type="Rhea" id="RHEA-COMP:11964"/>
        <dbReference type="Rhea" id="RHEA-COMP:11965"/>
        <dbReference type="ChEBI" id="CHEBI:15377"/>
        <dbReference type="ChEBI" id="CHEBI:15378"/>
        <dbReference type="ChEBI" id="CHEBI:15379"/>
        <dbReference type="ChEBI" id="CHEBI:15740"/>
        <dbReference type="ChEBI" id="CHEBI:57618"/>
        <dbReference type="ChEBI" id="CHEBI:58210"/>
        <dbReference type="ChEBI" id="CHEBI:138029"/>
        <dbReference type="ChEBI" id="CHEBI:138031"/>
        <dbReference type="EC" id="1.14.14.154"/>
    </reaction>
</comment>
<keyword evidence="8 26" id="KW-0479">Metal-binding</keyword>
<dbReference type="FunFam" id="1.10.630.10:FF:000028">
    <property type="entry name" value="Cytochrome p450 51g1"/>
    <property type="match status" value="1"/>
</dbReference>
<evidence type="ECO:0000256" key="14">
    <source>
        <dbReference type="ARBA" id="ARBA00023098"/>
    </source>
</evidence>
<dbReference type="SUPFAM" id="SSF48264">
    <property type="entry name" value="Cytochrome P450"/>
    <property type="match status" value="1"/>
</dbReference>
<evidence type="ECO:0000256" key="10">
    <source>
        <dbReference type="ARBA" id="ARBA00023002"/>
    </source>
</evidence>
<evidence type="ECO:0000256" key="8">
    <source>
        <dbReference type="ARBA" id="ARBA00022723"/>
    </source>
</evidence>
<dbReference type="GO" id="GO:0016126">
    <property type="term" value="P:sterol biosynthetic process"/>
    <property type="evidence" value="ECO:0007669"/>
    <property type="project" value="UniProtKB-KW"/>
</dbReference>
<keyword evidence="4" id="KW-0444">Lipid biosynthesis</keyword>
<keyword evidence="13 27" id="KW-0503">Monooxygenase</keyword>
<evidence type="ECO:0000256" key="22">
    <source>
        <dbReference type="ARBA" id="ARBA00042983"/>
    </source>
</evidence>
<evidence type="ECO:0000256" key="26">
    <source>
        <dbReference type="PIRSR" id="PIRSR602403-1"/>
    </source>
</evidence>
<protein>
    <recommendedName>
        <fullName evidence="25">Obtusifoliol 14-alpha demethylase</fullName>
        <ecNumber evidence="19">1.14.14.154</ecNumber>
    </recommendedName>
    <alternativeName>
        <fullName evidence="20">CYPLI</fullName>
    </alternativeName>
    <alternativeName>
        <fullName evidence="22">Cytochrome P450 51</fullName>
    </alternativeName>
    <alternativeName>
        <fullName evidence="21">Cytochrome P450-LIA1</fullName>
    </alternativeName>
</protein>
<comment type="cofactor">
    <cofactor evidence="1 26">
        <name>heme</name>
        <dbReference type="ChEBI" id="CHEBI:30413"/>
    </cofactor>
</comment>
<dbReference type="GO" id="GO:0005506">
    <property type="term" value="F:iron ion binding"/>
    <property type="evidence" value="ECO:0007669"/>
    <property type="project" value="InterPro"/>
</dbReference>
<evidence type="ECO:0000256" key="4">
    <source>
        <dbReference type="ARBA" id="ARBA00022516"/>
    </source>
</evidence>
<evidence type="ECO:0000256" key="23">
    <source>
        <dbReference type="ARBA" id="ARBA00051013"/>
    </source>
</evidence>
<evidence type="ECO:0000256" key="3">
    <source>
        <dbReference type="ARBA" id="ARBA00010617"/>
    </source>
</evidence>
<dbReference type="PANTHER" id="PTHR24304">
    <property type="entry name" value="CYTOCHROME P450 FAMILY 7"/>
    <property type="match status" value="1"/>
</dbReference>
<evidence type="ECO:0000256" key="1">
    <source>
        <dbReference type="ARBA" id="ARBA00001971"/>
    </source>
</evidence>
<dbReference type="PROSITE" id="PS00086">
    <property type="entry name" value="CYTOCHROME_P450"/>
    <property type="match status" value="1"/>
</dbReference>
<evidence type="ECO:0000256" key="18">
    <source>
        <dbReference type="ARBA" id="ARBA00037887"/>
    </source>
</evidence>
<keyword evidence="15" id="KW-0472">Membrane</keyword>
<feature type="binding site" description="axial binding residue" evidence="26">
    <location>
        <position position="455"/>
    </location>
    <ligand>
        <name>heme</name>
        <dbReference type="ChEBI" id="CHEBI:30413"/>
    </ligand>
    <ligandPart>
        <name>Fe</name>
        <dbReference type="ChEBI" id="CHEBI:18248"/>
    </ligandPart>
</feature>
<comment type="pathway">
    <text evidence="18">Steroid biosynthesis; zymosterol biosynthesis; zymosterol from lanosterol: step 1/6.</text>
</comment>
<sequence length="513" mass="57790">MVVLTVYRTRRRAIPSMIMDLPATTWLAFAVFFMVAAAIKITRRQRSAASPTMTRPLPPVSPGVPLLGDLPALLIKGPLALIRDHYTRLGSVFTVRLFHLKLTFLVGPDVSSHFYQGLDSEISQDEVSQFTIPTFGPGVAFDVDYATRREQFRFFGDAMKPVKLRTYAQLMVREVESHFARWGQSGTVNLKQELEHVVTLMTSRCLLGAAVREKMFGEVGTLLRELNDGMRLVTILLPHLPIPAHRRRDAARARLGEIFIEIVRSHMNRNDGRADDCHDMLQCLIDSRYKDGRCTTETEVVGMLVSALFAGQHNSSSAATWAGARLLTHTKHLRAAVEEQARVVARHGGRVDYDVLQEMDTLHRCVKETLRLHPPALMLLRHARRSFAVRTGDGREYEVPKGHAVASPLVIHNRLPHLYEEPDKYDPDRFGTRRAEDKTGGALAYVSFGAGRHLCVGEAFAYMQIKVIWSHLLRNFELELVSPFPQTDWNVVMPGPKGKVMVSYKRRQVPTAA</sequence>
<dbReference type="CDD" id="cd11042">
    <property type="entry name" value="CYP51-like"/>
    <property type="match status" value="1"/>
</dbReference>
<evidence type="ECO:0000256" key="7">
    <source>
        <dbReference type="ARBA" id="ARBA00022679"/>
    </source>
</evidence>
<dbReference type="Gramene" id="PVH65056">
    <property type="protein sequence ID" value="PVH65056"/>
    <property type="gene ID" value="PAHAL_2G413800"/>
</dbReference>
<dbReference type="PANTHER" id="PTHR24304:SF2">
    <property type="entry name" value="24-HYDROXYCHOLESTEROL 7-ALPHA-HYDROXYLASE"/>
    <property type="match status" value="1"/>
</dbReference>
<dbReference type="GO" id="GO:0032259">
    <property type="term" value="P:methylation"/>
    <property type="evidence" value="ECO:0007669"/>
    <property type="project" value="UniProtKB-KW"/>
</dbReference>
<accession>A0A2T8KSC3</accession>
<comment type="subcellular location">
    <subcellularLocation>
        <location evidence="2">Membrane</location>
        <topology evidence="2">Single-pass membrane protein</topology>
    </subcellularLocation>
</comment>
<keyword evidence="16" id="KW-1207">Sterol metabolism</keyword>
<dbReference type="AlphaFoldDB" id="A0A2T8KSC3"/>